<name>A0A381NY04_9ZZZZ</name>
<gene>
    <name evidence="1" type="ORF">METZ01_LOCUS12370</name>
</gene>
<dbReference type="EMBL" id="UINC01000683">
    <property type="protein sequence ID" value="SUZ59516.1"/>
    <property type="molecule type" value="Genomic_DNA"/>
</dbReference>
<sequence length="47" mass="5641">MIIGSLGVFFYFGKFRASIKQRDRSDKIDWTQSLWSKIRSKKQEKDD</sequence>
<proteinExistence type="predicted"/>
<reference evidence="1" key="1">
    <citation type="submission" date="2018-05" db="EMBL/GenBank/DDBJ databases">
        <authorList>
            <person name="Lanie J.A."/>
            <person name="Ng W.-L."/>
            <person name="Kazmierczak K.M."/>
            <person name="Andrzejewski T.M."/>
            <person name="Davidsen T.M."/>
            <person name="Wayne K.J."/>
            <person name="Tettelin H."/>
            <person name="Glass J.I."/>
            <person name="Rusch D."/>
            <person name="Podicherti R."/>
            <person name="Tsui H.-C.T."/>
            <person name="Winkler M.E."/>
        </authorList>
    </citation>
    <scope>NUCLEOTIDE SEQUENCE</scope>
</reference>
<organism evidence="1">
    <name type="scientific">marine metagenome</name>
    <dbReference type="NCBI Taxonomy" id="408172"/>
    <lineage>
        <taxon>unclassified sequences</taxon>
        <taxon>metagenomes</taxon>
        <taxon>ecological metagenomes</taxon>
    </lineage>
</organism>
<evidence type="ECO:0000313" key="1">
    <source>
        <dbReference type="EMBL" id="SUZ59516.1"/>
    </source>
</evidence>
<protein>
    <submittedName>
        <fullName evidence="1">Uncharacterized protein</fullName>
    </submittedName>
</protein>
<accession>A0A381NY04</accession>
<dbReference type="AlphaFoldDB" id="A0A381NY04"/>